<dbReference type="EMBL" id="QXXQ01000008">
    <property type="protein sequence ID" value="RID91050.1"/>
    <property type="molecule type" value="Genomic_DNA"/>
</dbReference>
<feature type="compositionally biased region" description="Low complexity" evidence="10">
    <location>
        <begin position="169"/>
        <end position="178"/>
    </location>
</feature>
<keyword evidence="5" id="KW-0997">Cell inner membrane</keyword>
<dbReference type="Gene3D" id="3.30.1150.10">
    <property type="match status" value="1"/>
</dbReference>
<comment type="subcellular location">
    <subcellularLocation>
        <location evidence="1">Cell inner membrane</location>
        <topology evidence="1">Single-pass membrane protein</topology>
        <orientation evidence="1">Periplasmic side</orientation>
    </subcellularLocation>
</comment>
<dbReference type="PROSITE" id="PS52015">
    <property type="entry name" value="TONB_CTD"/>
    <property type="match status" value="1"/>
</dbReference>
<evidence type="ECO:0000256" key="1">
    <source>
        <dbReference type="ARBA" id="ARBA00004383"/>
    </source>
</evidence>
<evidence type="ECO:0000256" key="6">
    <source>
        <dbReference type="ARBA" id="ARBA00022692"/>
    </source>
</evidence>
<evidence type="ECO:0000256" key="8">
    <source>
        <dbReference type="ARBA" id="ARBA00022989"/>
    </source>
</evidence>
<protein>
    <submittedName>
        <fullName evidence="12">TonB family protein</fullName>
    </submittedName>
</protein>
<evidence type="ECO:0000313" key="12">
    <source>
        <dbReference type="EMBL" id="RID91050.1"/>
    </source>
</evidence>
<keyword evidence="13" id="KW-1185">Reference proteome</keyword>
<dbReference type="GO" id="GO:0031992">
    <property type="term" value="F:energy transducer activity"/>
    <property type="evidence" value="ECO:0007669"/>
    <property type="project" value="TreeGrafter"/>
</dbReference>
<evidence type="ECO:0000256" key="5">
    <source>
        <dbReference type="ARBA" id="ARBA00022519"/>
    </source>
</evidence>
<dbReference type="GO" id="GO:0098797">
    <property type="term" value="C:plasma membrane protein complex"/>
    <property type="evidence" value="ECO:0007669"/>
    <property type="project" value="TreeGrafter"/>
</dbReference>
<keyword evidence="7" id="KW-0653">Protein transport</keyword>
<dbReference type="SUPFAM" id="SSF74653">
    <property type="entry name" value="TolA/TonB C-terminal domain"/>
    <property type="match status" value="1"/>
</dbReference>
<feature type="domain" description="TonB C-terminal" evidence="11">
    <location>
        <begin position="196"/>
        <end position="286"/>
    </location>
</feature>
<name>A0A398BT09_9RHOB</name>
<evidence type="ECO:0000313" key="13">
    <source>
        <dbReference type="Proteomes" id="UP000266649"/>
    </source>
</evidence>
<dbReference type="Proteomes" id="UP000266649">
    <property type="component" value="Unassembled WGS sequence"/>
</dbReference>
<evidence type="ECO:0000256" key="3">
    <source>
        <dbReference type="ARBA" id="ARBA00022448"/>
    </source>
</evidence>
<dbReference type="OrthoDB" id="7876909at2"/>
<keyword evidence="8" id="KW-1133">Transmembrane helix</keyword>
<dbReference type="PANTHER" id="PTHR33446:SF2">
    <property type="entry name" value="PROTEIN TONB"/>
    <property type="match status" value="1"/>
</dbReference>
<dbReference type="RefSeq" id="WP_119135442.1">
    <property type="nucleotide sequence ID" value="NZ_QXXQ01000008.1"/>
</dbReference>
<evidence type="ECO:0000256" key="10">
    <source>
        <dbReference type="SAM" id="MobiDB-lite"/>
    </source>
</evidence>
<comment type="caution">
    <text evidence="12">The sequence shown here is derived from an EMBL/GenBank/DDBJ whole genome shotgun (WGS) entry which is preliminary data.</text>
</comment>
<organism evidence="12 13">
    <name type="scientific">Gemmobacter lutimaris</name>
    <dbReference type="NCBI Taxonomy" id="2306023"/>
    <lineage>
        <taxon>Bacteria</taxon>
        <taxon>Pseudomonadati</taxon>
        <taxon>Pseudomonadota</taxon>
        <taxon>Alphaproteobacteria</taxon>
        <taxon>Rhodobacterales</taxon>
        <taxon>Paracoccaceae</taxon>
        <taxon>Gemmobacter</taxon>
    </lineage>
</organism>
<feature type="compositionally biased region" description="Basic and acidic residues" evidence="10">
    <location>
        <begin position="148"/>
        <end position="164"/>
    </location>
</feature>
<gene>
    <name evidence="12" type="ORF">D2N39_14200</name>
</gene>
<dbReference type="GO" id="GO:0015031">
    <property type="term" value="P:protein transport"/>
    <property type="evidence" value="ECO:0007669"/>
    <property type="project" value="UniProtKB-KW"/>
</dbReference>
<dbReference type="AlphaFoldDB" id="A0A398BT09"/>
<dbReference type="NCBIfam" id="TIGR01352">
    <property type="entry name" value="tonB_Cterm"/>
    <property type="match status" value="1"/>
</dbReference>
<keyword evidence="6" id="KW-0812">Transmembrane</keyword>
<sequence>MTGRWQAALALVLAIALHLVAFALRPDVAGASSGGVGGMDTATIAAAHPALTELVATWDTAPDMPAQSEAPVAPPPETTLPEVPQAETLPQLAAPLALAQPVAEAPPTADVSLPPPEAPPKQAKPSAAPLPLAAREPAPKRPSPKQAEQPKVEKPAAKPKAEKSRKTKAAQGQSQKAAGRGGGDTAGTAKPSKAQTANLAKQWGAAIQARIERRLRKSVGVGRVTVQVTVARSGQLLAMKIARSSGQPALDEAAMRAVRAAGRLPAAPKGFAADSHSFNLPLRFTR</sequence>
<proteinExistence type="inferred from homology"/>
<dbReference type="InterPro" id="IPR051045">
    <property type="entry name" value="TonB-dependent_transducer"/>
</dbReference>
<evidence type="ECO:0000256" key="9">
    <source>
        <dbReference type="ARBA" id="ARBA00023136"/>
    </source>
</evidence>
<keyword evidence="9" id="KW-0472">Membrane</keyword>
<accession>A0A398BT09</accession>
<keyword evidence="3" id="KW-0813">Transport</keyword>
<dbReference type="GO" id="GO:0055085">
    <property type="term" value="P:transmembrane transport"/>
    <property type="evidence" value="ECO:0007669"/>
    <property type="project" value="InterPro"/>
</dbReference>
<evidence type="ECO:0000256" key="4">
    <source>
        <dbReference type="ARBA" id="ARBA00022475"/>
    </source>
</evidence>
<evidence type="ECO:0000259" key="11">
    <source>
        <dbReference type="PROSITE" id="PS52015"/>
    </source>
</evidence>
<reference evidence="12 13" key="1">
    <citation type="submission" date="2018-09" db="EMBL/GenBank/DDBJ databases">
        <title>Gemmobacter lutimaris sp. nov., a marine bacterium isolated from tidal flat.</title>
        <authorList>
            <person name="Lee D.W."/>
            <person name="Yoo Y."/>
            <person name="Kim J.-J."/>
            <person name="Kim B.S."/>
        </authorList>
    </citation>
    <scope>NUCLEOTIDE SEQUENCE [LARGE SCALE GENOMIC DNA]</scope>
    <source>
        <strain evidence="12 13">YJ-T1-11</strain>
    </source>
</reference>
<keyword evidence="4" id="KW-1003">Cell membrane</keyword>
<evidence type="ECO:0000256" key="7">
    <source>
        <dbReference type="ARBA" id="ARBA00022927"/>
    </source>
</evidence>
<feature type="region of interest" description="Disordered" evidence="10">
    <location>
        <begin position="101"/>
        <end position="197"/>
    </location>
</feature>
<dbReference type="InterPro" id="IPR006260">
    <property type="entry name" value="TonB/TolA_C"/>
</dbReference>
<feature type="compositionally biased region" description="Low complexity" evidence="10">
    <location>
        <begin position="120"/>
        <end position="136"/>
    </location>
</feature>
<evidence type="ECO:0000256" key="2">
    <source>
        <dbReference type="ARBA" id="ARBA00006555"/>
    </source>
</evidence>
<dbReference type="PANTHER" id="PTHR33446">
    <property type="entry name" value="PROTEIN TONB-RELATED"/>
    <property type="match status" value="1"/>
</dbReference>
<feature type="region of interest" description="Disordered" evidence="10">
    <location>
        <begin position="63"/>
        <end position="82"/>
    </location>
</feature>
<dbReference type="InterPro" id="IPR037682">
    <property type="entry name" value="TonB_C"/>
</dbReference>
<dbReference type="Pfam" id="PF13103">
    <property type="entry name" value="TonB_2"/>
    <property type="match status" value="1"/>
</dbReference>
<comment type="similarity">
    <text evidence="2">Belongs to the TonB family.</text>
</comment>